<reference evidence="1" key="1">
    <citation type="submission" date="2023-08" db="EMBL/GenBank/DDBJ databases">
        <title>A de novo genome assembly of Solanum verrucosum Schlechtendal, a Mexican diploid species geographically isolated from the other diploid A-genome species in potato relatives.</title>
        <authorList>
            <person name="Hosaka K."/>
        </authorList>
    </citation>
    <scope>NUCLEOTIDE SEQUENCE</scope>
    <source>
        <tissue evidence="1">Young leaves</tissue>
    </source>
</reference>
<protein>
    <recommendedName>
        <fullName evidence="3">Integrase catalytic domain-containing protein</fullName>
    </recommendedName>
</protein>
<accession>A0AAF0ZKB9</accession>
<name>A0AAF0ZKB9_SOLVR</name>
<dbReference type="SUPFAM" id="SSF53098">
    <property type="entry name" value="Ribonuclease H-like"/>
    <property type="match status" value="1"/>
</dbReference>
<dbReference type="Gene3D" id="3.30.420.10">
    <property type="entry name" value="Ribonuclease H-like superfamily/Ribonuclease H"/>
    <property type="match status" value="1"/>
</dbReference>
<evidence type="ECO:0000313" key="1">
    <source>
        <dbReference type="EMBL" id="WMV41000.1"/>
    </source>
</evidence>
<sequence>SDRGTEFTSKFRGKLHEKLGTKLTFNRTFHPQTNVYHSSIDMKPFEALYRRGCRSPIRWFEASDEKPLGVDLVREDQTKVRGIQTKMLDT</sequence>
<dbReference type="EMBL" id="CP133619">
    <property type="protein sequence ID" value="WMV41000.1"/>
    <property type="molecule type" value="Genomic_DNA"/>
</dbReference>
<dbReference type="GO" id="GO:0003676">
    <property type="term" value="F:nucleic acid binding"/>
    <property type="evidence" value="ECO:0007669"/>
    <property type="project" value="InterPro"/>
</dbReference>
<organism evidence="1 2">
    <name type="scientific">Solanum verrucosum</name>
    <dbReference type="NCBI Taxonomy" id="315347"/>
    <lineage>
        <taxon>Eukaryota</taxon>
        <taxon>Viridiplantae</taxon>
        <taxon>Streptophyta</taxon>
        <taxon>Embryophyta</taxon>
        <taxon>Tracheophyta</taxon>
        <taxon>Spermatophyta</taxon>
        <taxon>Magnoliopsida</taxon>
        <taxon>eudicotyledons</taxon>
        <taxon>Gunneridae</taxon>
        <taxon>Pentapetalae</taxon>
        <taxon>asterids</taxon>
        <taxon>lamiids</taxon>
        <taxon>Solanales</taxon>
        <taxon>Solanaceae</taxon>
        <taxon>Solanoideae</taxon>
        <taxon>Solaneae</taxon>
        <taxon>Solanum</taxon>
    </lineage>
</organism>
<gene>
    <name evidence="1" type="ORF">MTR67_034385</name>
</gene>
<proteinExistence type="predicted"/>
<dbReference type="InterPro" id="IPR036397">
    <property type="entry name" value="RNaseH_sf"/>
</dbReference>
<dbReference type="Proteomes" id="UP001234989">
    <property type="component" value="Chromosome 8"/>
</dbReference>
<feature type="non-terminal residue" evidence="1">
    <location>
        <position position="1"/>
    </location>
</feature>
<evidence type="ECO:0000313" key="2">
    <source>
        <dbReference type="Proteomes" id="UP001234989"/>
    </source>
</evidence>
<dbReference type="InterPro" id="IPR012337">
    <property type="entry name" value="RNaseH-like_sf"/>
</dbReference>
<evidence type="ECO:0008006" key="3">
    <source>
        <dbReference type="Google" id="ProtNLM"/>
    </source>
</evidence>
<keyword evidence="2" id="KW-1185">Reference proteome</keyword>
<dbReference type="AlphaFoldDB" id="A0AAF0ZKB9"/>